<dbReference type="SUPFAM" id="SSF109604">
    <property type="entry name" value="HD-domain/PDEase-like"/>
    <property type="match status" value="1"/>
</dbReference>
<accession>A0A1B8NXZ3</accession>
<comment type="caution">
    <text evidence="1">The sequence shown here is derived from an EMBL/GenBank/DDBJ whole genome shotgun (WGS) entry which is preliminary data.</text>
</comment>
<dbReference type="AlphaFoldDB" id="A0A1B8NXZ3"/>
<gene>
    <name evidence="1" type="ORF">A8U91_03927</name>
</gene>
<proteinExistence type="predicted"/>
<dbReference type="EMBL" id="MAJD01000002">
    <property type="protein sequence ID" value="OBX34864.1"/>
    <property type="molecule type" value="Genomic_DNA"/>
</dbReference>
<evidence type="ECO:0000313" key="1">
    <source>
        <dbReference type="EMBL" id="OBX34864.1"/>
    </source>
</evidence>
<dbReference type="Proteomes" id="UP000092504">
    <property type="component" value="Unassembled WGS sequence"/>
</dbReference>
<protein>
    <submittedName>
        <fullName evidence="1">Uncharacterized protein</fullName>
    </submittedName>
</protein>
<dbReference type="PATRIC" id="fig|2746.7.peg.4041"/>
<evidence type="ECO:0000313" key="2">
    <source>
        <dbReference type="Proteomes" id="UP000092504"/>
    </source>
</evidence>
<name>A0A1B8NXZ3_HALEL</name>
<reference evidence="1 2" key="1">
    <citation type="submission" date="2016-06" db="EMBL/GenBank/DDBJ databases">
        <title>Genome sequence of halotolerant plant growth promoting strain of Halomonas elongata HEK1 isolated from salterns of Rann of Kutch, Gujarat, India.</title>
        <authorList>
            <person name="Gaba S."/>
            <person name="Singh R.N."/>
            <person name="Abrol S."/>
            <person name="Kaushik R."/>
            <person name="Saxena A.K."/>
        </authorList>
    </citation>
    <scope>NUCLEOTIDE SEQUENCE [LARGE SCALE GENOMIC DNA]</scope>
    <source>
        <strain evidence="1 2">HEK1</strain>
    </source>
</reference>
<dbReference type="Gene3D" id="1.10.3210.10">
    <property type="entry name" value="Hypothetical protein af1432"/>
    <property type="match status" value="1"/>
</dbReference>
<sequence length="255" mass="28506">MTTQPLHDRDSDRRVIQHLETQVSRLFSAEAALHRLTDVLGITVEPDADGRYDLAALRAQAQDAIEQRAVEQALNVSPSPAILTASGWPMSLTFPTWRCIDDQDISQALSRICRFGGHSRRFYSVAQHCVHVSEIVPREDALAALLHDATEAYIGDLVSPLKSMLPAYKAIEQRLWSAIAQRFSVDPVLPASVKQADLQLLATERRDLLPDSPMEWPCLENIEPLEDTIEPWSPDIASLAWGLRLEELLAEREVA</sequence>
<organism evidence="1 2">
    <name type="scientific">Halomonas elongata</name>
    <dbReference type="NCBI Taxonomy" id="2746"/>
    <lineage>
        <taxon>Bacteria</taxon>
        <taxon>Pseudomonadati</taxon>
        <taxon>Pseudomonadota</taxon>
        <taxon>Gammaproteobacteria</taxon>
        <taxon>Oceanospirillales</taxon>
        <taxon>Halomonadaceae</taxon>
        <taxon>Halomonas</taxon>
    </lineage>
</organism>